<dbReference type="GO" id="GO:0006508">
    <property type="term" value="P:proteolysis"/>
    <property type="evidence" value="ECO:0007669"/>
    <property type="project" value="UniProtKB-KW"/>
</dbReference>
<keyword evidence="5" id="KW-0812">Transmembrane</keyword>
<dbReference type="SUPFAM" id="SSF50494">
    <property type="entry name" value="Trypsin-like serine proteases"/>
    <property type="match status" value="1"/>
</dbReference>
<organism evidence="7 8">
    <name type="scientific">Brevibacterium jeotgali</name>
    <dbReference type="NCBI Taxonomy" id="1262550"/>
    <lineage>
        <taxon>Bacteria</taxon>
        <taxon>Bacillati</taxon>
        <taxon>Actinomycetota</taxon>
        <taxon>Actinomycetes</taxon>
        <taxon>Micrococcales</taxon>
        <taxon>Brevibacteriaceae</taxon>
        <taxon>Brevibacterium</taxon>
    </lineage>
</organism>
<dbReference type="InterPro" id="IPR051201">
    <property type="entry name" value="Chloro_Bact_Ser_Proteases"/>
</dbReference>
<dbReference type="AlphaFoldDB" id="A0A2H1L434"/>
<feature type="region of interest" description="Disordered" evidence="4">
    <location>
        <begin position="1"/>
        <end position="195"/>
    </location>
</feature>
<dbReference type="SMART" id="SM00228">
    <property type="entry name" value="PDZ"/>
    <property type="match status" value="1"/>
</dbReference>
<gene>
    <name evidence="7" type="ORF">BJEO58_01254</name>
</gene>
<keyword evidence="5" id="KW-0472">Membrane</keyword>
<accession>A0A2H1L434</accession>
<feature type="compositionally biased region" description="Pro residues" evidence="4">
    <location>
        <begin position="38"/>
        <end position="50"/>
    </location>
</feature>
<dbReference type="PANTHER" id="PTHR43343:SF3">
    <property type="entry name" value="PROTEASE DO-LIKE 8, CHLOROPLASTIC"/>
    <property type="match status" value="1"/>
</dbReference>
<dbReference type="PROSITE" id="PS50106">
    <property type="entry name" value="PDZ"/>
    <property type="match status" value="1"/>
</dbReference>
<feature type="region of interest" description="Disordered" evidence="4">
    <location>
        <begin position="227"/>
        <end position="254"/>
    </location>
</feature>
<feature type="compositionally biased region" description="Low complexity" evidence="4">
    <location>
        <begin position="51"/>
        <end position="61"/>
    </location>
</feature>
<dbReference type="Gene3D" id="2.30.42.10">
    <property type="match status" value="1"/>
</dbReference>
<evidence type="ECO:0000259" key="6">
    <source>
        <dbReference type="PROSITE" id="PS50106"/>
    </source>
</evidence>
<reference evidence="8" key="1">
    <citation type="submission" date="2017-03" db="EMBL/GenBank/DDBJ databases">
        <authorList>
            <person name="Monnet C."/>
        </authorList>
    </citation>
    <scope>NUCLEOTIDE SEQUENCE [LARGE SCALE GENOMIC DNA]</scope>
    <source>
        <strain evidence="8">SJ5-8</strain>
    </source>
</reference>
<dbReference type="Proteomes" id="UP000234462">
    <property type="component" value="Unassembled WGS sequence"/>
</dbReference>
<keyword evidence="8" id="KW-1185">Reference proteome</keyword>
<name>A0A2H1L434_9MICO</name>
<dbReference type="EMBL" id="FXZM01000005">
    <property type="protein sequence ID" value="SMY11668.1"/>
    <property type="molecule type" value="Genomic_DNA"/>
</dbReference>
<dbReference type="OrthoDB" id="9758917at2"/>
<evidence type="ECO:0000313" key="7">
    <source>
        <dbReference type="EMBL" id="SMY11668.1"/>
    </source>
</evidence>
<evidence type="ECO:0000256" key="2">
    <source>
        <dbReference type="ARBA" id="ARBA00022670"/>
    </source>
</evidence>
<dbReference type="InterPro" id="IPR001940">
    <property type="entry name" value="Peptidase_S1C"/>
</dbReference>
<dbReference type="GO" id="GO:0004252">
    <property type="term" value="F:serine-type endopeptidase activity"/>
    <property type="evidence" value="ECO:0007669"/>
    <property type="project" value="InterPro"/>
</dbReference>
<keyword evidence="2 7" id="KW-0645">Protease</keyword>
<keyword evidence="5" id="KW-1133">Transmembrane helix</keyword>
<dbReference type="PRINTS" id="PR00834">
    <property type="entry name" value="PROTEASES2C"/>
</dbReference>
<feature type="compositionally biased region" description="Low complexity" evidence="4">
    <location>
        <begin position="126"/>
        <end position="156"/>
    </location>
</feature>
<dbReference type="InterPro" id="IPR001478">
    <property type="entry name" value="PDZ"/>
</dbReference>
<dbReference type="PANTHER" id="PTHR43343">
    <property type="entry name" value="PEPTIDASE S12"/>
    <property type="match status" value="1"/>
</dbReference>
<evidence type="ECO:0000256" key="1">
    <source>
        <dbReference type="ARBA" id="ARBA00010541"/>
    </source>
</evidence>
<protein>
    <submittedName>
        <fullName evidence="7">Putative serine protease PepD</fullName>
        <ecNumber evidence="7">3.4.21.-</ecNumber>
    </submittedName>
</protein>
<feature type="transmembrane region" description="Helical" evidence="5">
    <location>
        <begin position="198"/>
        <end position="224"/>
    </location>
</feature>
<dbReference type="Pfam" id="PF13365">
    <property type="entry name" value="Trypsin_2"/>
    <property type="match status" value="1"/>
</dbReference>
<evidence type="ECO:0000256" key="5">
    <source>
        <dbReference type="SAM" id="Phobius"/>
    </source>
</evidence>
<evidence type="ECO:0000313" key="8">
    <source>
        <dbReference type="Proteomes" id="UP000234462"/>
    </source>
</evidence>
<dbReference type="Gene3D" id="2.40.10.10">
    <property type="entry name" value="Trypsin-like serine proteases"/>
    <property type="match status" value="2"/>
</dbReference>
<sequence length="570" mass="56611">MSQPTDPARPSVPRDPSAQTPPPGRRVSDSRHTFPADAPAPPSAPPPAAPPMGSGAAAGGPQTQRSPLVPQIGSPAGDRAGGSAQNPYGAAGARYSSETPPPAAGLATGAIPRVNPAQSGGGQSSGSGEQSSAQYGPAQPQAGAPGMQQPGQAGPGDHLGHGAHAPATGPIPHSAHTGQMPPGGPDQRASTTRRRGPGWGALIAAAVAAAVVGGALGGGGAWLLSDDASPVASQPSENSPQQSDRSISQSTETPDWAQIADQTAPGVTAIQVGVDGEVAGLGSGFVYDDQGHVITNNHVVAPADTEGGQVEVVMTDGSMISAAIVGRDPQTDVAVLELETIPDDLTPLPVGSSTDMFVGDPVMALGNPLGLADSVTTGIVSALDRPVSTENIGDVSEQEMAMTITNAIQTDAAINPGNSGGPLVNGNGEVIGVNSSAATLSDPSSSEAQSGSIGIGFAITIEQATNIADQLIQTGEARHPFLGVTMVNSTVDAQGVTRGSARVETVEDGSPAAAAGFEEGDEIIAMGEKPVNNGVSLQALVRSTPTGDPVEFTVIRDGQEQTLQASLAAQ</sequence>
<dbReference type="CDD" id="cd06779">
    <property type="entry name" value="cpPDZ_Deg_HtrA-like"/>
    <property type="match status" value="1"/>
</dbReference>
<dbReference type="InterPro" id="IPR036034">
    <property type="entry name" value="PDZ_sf"/>
</dbReference>
<keyword evidence="3 7" id="KW-0378">Hydrolase</keyword>
<dbReference type="EC" id="3.4.21.-" evidence="7"/>
<feature type="domain" description="PDZ" evidence="6">
    <location>
        <begin position="471"/>
        <end position="558"/>
    </location>
</feature>
<dbReference type="SUPFAM" id="SSF50156">
    <property type="entry name" value="PDZ domain-like"/>
    <property type="match status" value="1"/>
</dbReference>
<dbReference type="InterPro" id="IPR043504">
    <property type="entry name" value="Peptidase_S1_PA_chymotrypsin"/>
</dbReference>
<feature type="compositionally biased region" description="Polar residues" evidence="4">
    <location>
        <begin position="231"/>
        <end position="253"/>
    </location>
</feature>
<comment type="similarity">
    <text evidence="1">Belongs to the peptidase S1C family.</text>
</comment>
<dbReference type="Pfam" id="PF13180">
    <property type="entry name" value="PDZ_2"/>
    <property type="match status" value="1"/>
</dbReference>
<evidence type="ECO:0000256" key="3">
    <source>
        <dbReference type="ARBA" id="ARBA00022801"/>
    </source>
</evidence>
<dbReference type="InterPro" id="IPR009003">
    <property type="entry name" value="Peptidase_S1_PA"/>
</dbReference>
<dbReference type="RefSeq" id="WP_101588635.1">
    <property type="nucleotide sequence ID" value="NZ_FXZM01000005.1"/>
</dbReference>
<evidence type="ECO:0000256" key="4">
    <source>
        <dbReference type="SAM" id="MobiDB-lite"/>
    </source>
</evidence>
<proteinExistence type="inferred from homology"/>